<protein>
    <submittedName>
        <fullName evidence="1">Uncharacterized protein</fullName>
    </submittedName>
</protein>
<accession>A0AA35SBT4</accession>
<name>A0AA35SBT4_GEOBA</name>
<evidence type="ECO:0000313" key="2">
    <source>
        <dbReference type="Proteomes" id="UP001174909"/>
    </source>
</evidence>
<organism evidence="1 2">
    <name type="scientific">Geodia barretti</name>
    <name type="common">Barrett's horny sponge</name>
    <dbReference type="NCBI Taxonomy" id="519541"/>
    <lineage>
        <taxon>Eukaryota</taxon>
        <taxon>Metazoa</taxon>
        <taxon>Porifera</taxon>
        <taxon>Demospongiae</taxon>
        <taxon>Heteroscleromorpha</taxon>
        <taxon>Tetractinellida</taxon>
        <taxon>Astrophorina</taxon>
        <taxon>Geodiidae</taxon>
        <taxon>Geodia</taxon>
    </lineage>
</organism>
<keyword evidence="2" id="KW-1185">Reference proteome</keyword>
<comment type="caution">
    <text evidence="1">The sequence shown here is derived from an EMBL/GenBank/DDBJ whole genome shotgun (WGS) entry which is preliminary data.</text>
</comment>
<proteinExistence type="predicted"/>
<evidence type="ECO:0000313" key="1">
    <source>
        <dbReference type="EMBL" id="CAI8025771.1"/>
    </source>
</evidence>
<feature type="non-terminal residue" evidence="1">
    <location>
        <position position="1"/>
    </location>
</feature>
<reference evidence="1" key="1">
    <citation type="submission" date="2023-03" db="EMBL/GenBank/DDBJ databases">
        <authorList>
            <person name="Steffen K."/>
            <person name="Cardenas P."/>
        </authorList>
    </citation>
    <scope>NUCLEOTIDE SEQUENCE</scope>
</reference>
<dbReference type="AlphaFoldDB" id="A0AA35SBT4"/>
<dbReference type="EMBL" id="CASHTH010002178">
    <property type="protein sequence ID" value="CAI8025771.1"/>
    <property type="molecule type" value="Genomic_DNA"/>
</dbReference>
<gene>
    <name evidence="1" type="ORF">GBAR_LOCUS14862</name>
</gene>
<sequence length="67" mass="7604">LLEHFPRAVCAGKTPFGPFCKLQFSLFSHCFRANSTGNAMGRHELLQDKSIHVQDKQYVWGRLNVAV</sequence>
<dbReference type="Proteomes" id="UP001174909">
    <property type="component" value="Unassembled WGS sequence"/>
</dbReference>